<dbReference type="InterPro" id="IPR036909">
    <property type="entry name" value="Cyt_c-like_dom_sf"/>
</dbReference>
<keyword evidence="10 13" id="KW-0472">Membrane</keyword>
<dbReference type="EMBL" id="CP136508">
    <property type="protein sequence ID" value="WUR16160.1"/>
    <property type="molecule type" value="Genomic_DNA"/>
</dbReference>
<evidence type="ECO:0000256" key="5">
    <source>
        <dbReference type="ARBA" id="ARBA00022617"/>
    </source>
</evidence>
<evidence type="ECO:0000256" key="2">
    <source>
        <dbReference type="ARBA" id="ARBA00004418"/>
    </source>
</evidence>
<dbReference type="CDD" id="cd04213">
    <property type="entry name" value="CuRO_CcO_Caa3_II"/>
    <property type="match status" value="1"/>
</dbReference>
<evidence type="ECO:0000256" key="9">
    <source>
        <dbReference type="ARBA" id="ARBA00023008"/>
    </source>
</evidence>
<dbReference type="InterPro" id="IPR009056">
    <property type="entry name" value="Cyt_c-like_dom"/>
</dbReference>
<evidence type="ECO:0000256" key="3">
    <source>
        <dbReference type="ARBA" id="ARBA00007866"/>
    </source>
</evidence>
<dbReference type="PANTHER" id="PTHR22888">
    <property type="entry name" value="CYTOCHROME C OXIDASE, SUBUNIT II"/>
    <property type="match status" value="1"/>
</dbReference>
<sequence length="309" mass="33044">MTAGFFDPASPDAITIARLGWTMFVAAAVILAALTWLTLRALRPGRRAVRARWWIVAGGLAFPVLGLTALLAWSAVATARLSPQTSLTPLRIAVTGHMWWWQVRYTDPATGREIALANELHIPVGRPVWLALGAGDVIHAFWVPALGGKIDMIPGRMHGLRVQAQRAGTYRGQCAEYCGEQHARMALDVVARPPAEFDAWLAAQAWPAAPPAHAQLARGQAVFLAQRCQACHAVRGVTPEVRGATLGPDLTHVGSRRTIAAGTLPTHAAALAGWLADPQAHKPGARMPATRALDGADLRALAAWLESLK</sequence>
<name>A0ABZ1UTW3_9BURK</name>
<feature type="domain" description="Cytochrome c" evidence="15">
    <location>
        <begin position="214"/>
        <end position="309"/>
    </location>
</feature>
<feature type="domain" description="Cytochrome oxidase subunit II copper A binding" evidence="14">
    <location>
        <begin position="87"/>
        <end position="203"/>
    </location>
</feature>
<dbReference type="PROSITE" id="PS51007">
    <property type="entry name" value="CYTC"/>
    <property type="match status" value="1"/>
</dbReference>
<keyword evidence="13" id="KW-1133">Transmembrane helix</keyword>
<keyword evidence="8 12" id="KW-0408">Iron</keyword>
<dbReference type="InterPro" id="IPR002429">
    <property type="entry name" value="CcO_II-like_C"/>
</dbReference>
<proteinExistence type="inferred from homology"/>
<evidence type="ECO:0000313" key="16">
    <source>
        <dbReference type="EMBL" id="WUR16160.1"/>
    </source>
</evidence>
<dbReference type="SUPFAM" id="SSF46626">
    <property type="entry name" value="Cytochrome c"/>
    <property type="match status" value="1"/>
</dbReference>
<comment type="catalytic activity">
    <reaction evidence="11">
        <text>4 Fe(II)-[cytochrome c] + O2 + 8 H(+)(in) = 4 Fe(III)-[cytochrome c] + 2 H2O + 4 H(+)(out)</text>
        <dbReference type="Rhea" id="RHEA:11436"/>
        <dbReference type="Rhea" id="RHEA-COMP:10350"/>
        <dbReference type="Rhea" id="RHEA-COMP:14399"/>
        <dbReference type="ChEBI" id="CHEBI:15377"/>
        <dbReference type="ChEBI" id="CHEBI:15378"/>
        <dbReference type="ChEBI" id="CHEBI:15379"/>
        <dbReference type="ChEBI" id="CHEBI:29033"/>
        <dbReference type="ChEBI" id="CHEBI:29034"/>
        <dbReference type="EC" id="7.1.1.9"/>
    </reaction>
</comment>
<keyword evidence="5 12" id="KW-0349">Heme</keyword>
<evidence type="ECO:0000256" key="12">
    <source>
        <dbReference type="PROSITE-ProRule" id="PRU00433"/>
    </source>
</evidence>
<evidence type="ECO:0000256" key="10">
    <source>
        <dbReference type="ARBA" id="ARBA00023136"/>
    </source>
</evidence>
<keyword evidence="13" id="KW-0812">Transmembrane</keyword>
<feature type="transmembrane region" description="Helical" evidence="13">
    <location>
        <begin position="51"/>
        <end position="76"/>
    </location>
</feature>
<organism evidence="16 17">
    <name type="scientific">[Empedobacter] haloabium</name>
    <dbReference type="NCBI Taxonomy" id="592317"/>
    <lineage>
        <taxon>Bacteria</taxon>
        <taxon>Pseudomonadati</taxon>
        <taxon>Pseudomonadota</taxon>
        <taxon>Betaproteobacteria</taxon>
        <taxon>Burkholderiales</taxon>
        <taxon>Oxalobacteraceae</taxon>
        <taxon>Telluria group</taxon>
        <taxon>Telluria group incertae sedis</taxon>
    </lineage>
</organism>
<keyword evidence="6 12" id="KW-0479">Metal-binding</keyword>
<dbReference type="InterPro" id="IPR034236">
    <property type="entry name" value="CuRO_CcO_Caa3_II"/>
</dbReference>
<evidence type="ECO:0000256" key="6">
    <source>
        <dbReference type="ARBA" id="ARBA00022723"/>
    </source>
</evidence>
<evidence type="ECO:0000259" key="14">
    <source>
        <dbReference type="PROSITE" id="PS50857"/>
    </source>
</evidence>
<accession>A0ABZ1UTW3</accession>
<dbReference type="InterPro" id="IPR008972">
    <property type="entry name" value="Cupredoxin"/>
</dbReference>
<dbReference type="InterPro" id="IPR045187">
    <property type="entry name" value="CcO_II"/>
</dbReference>
<evidence type="ECO:0000313" key="17">
    <source>
        <dbReference type="Proteomes" id="UP000321323"/>
    </source>
</evidence>
<dbReference type="PROSITE" id="PS00078">
    <property type="entry name" value="COX2"/>
    <property type="match status" value="1"/>
</dbReference>
<dbReference type="Pfam" id="PF00034">
    <property type="entry name" value="Cytochrom_C"/>
    <property type="match status" value="1"/>
</dbReference>
<keyword evidence="9" id="KW-0186">Copper</keyword>
<dbReference type="SUPFAM" id="SSF49503">
    <property type="entry name" value="Cupredoxins"/>
    <property type="match status" value="1"/>
</dbReference>
<dbReference type="PANTHER" id="PTHR22888:SF9">
    <property type="entry name" value="CYTOCHROME C OXIDASE SUBUNIT 2"/>
    <property type="match status" value="1"/>
</dbReference>
<reference evidence="16 17" key="1">
    <citation type="journal article" date="2019" name="Int. J. Syst. Evol. Microbiol.">
        <title>The Draft Whole-Genome Sequence of the Antibiotic Producer Empedobacter haloabium ATCC 31962 Provides Indications for Its Taxonomic Reclassification.</title>
        <authorList>
            <person name="Miess H."/>
            <person name="Arlt P."/>
            <person name="Apel A.K."/>
            <person name="Weber T."/>
            <person name="Nieselt K."/>
            <person name="Hanssen F."/>
            <person name="Czemmel S."/>
            <person name="Nahnsen S."/>
            <person name="Gross H."/>
        </authorList>
    </citation>
    <scope>NUCLEOTIDE SEQUENCE [LARGE SCALE GENOMIC DNA]</scope>
    <source>
        <strain evidence="16 17">ATCC 31962</strain>
    </source>
</reference>
<comment type="similarity">
    <text evidence="3">Belongs to the cytochrome c oxidase subunit 2 family.</text>
</comment>
<evidence type="ECO:0000259" key="15">
    <source>
        <dbReference type="PROSITE" id="PS51007"/>
    </source>
</evidence>
<keyword evidence="4" id="KW-0813">Transport</keyword>
<dbReference type="Proteomes" id="UP000321323">
    <property type="component" value="Chromosome"/>
</dbReference>
<evidence type="ECO:0000256" key="11">
    <source>
        <dbReference type="ARBA" id="ARBA00047816"/>
    </source>
</evidence>
<evidence type="ECO:0000256" key="1">
    <source>
        <dbReference type="ARBA" id="ARBA00004370"/>
    </source>
</evidence>
<dbReference type="Gene3D" id="2.60.40.420">
    <property type="entry name" value="Cupredoxins - blue copper proteins"/>
    <property type="match status" value="1"/>
</dbReference>
<dbReference type="InterPro" id="IPR001505">
    <property type="entry name" value="Copper_CuA"/>
</dbReference>
<keyword evidence="7" id="KW-0249">Electron transport</keyword>
<dbReference type="PROSITE" id="PS50857">
    <property type="entry name" value="COX2_CUA"/>
    <property type="match status" value="1"/>
</dbReference>
<gene>
    <name evidence="16" type="ORF">E7V67_013965</name>
</gene>
<evidence type="ECO:0000256" key="7">
    <source>
        <dbReference type="ARBA" id="ARBA00022982"/>
    </source>
</evidence>
<dbReference type="Pfam" id="PF00116">
    <property type="entry name" value="COX2"/>
    <property type="match status" value="1"/>
</dbReference>
<keyword evidence="17" id="KW-1185">Reference proteome</keyword>
<evidence type="ECO:0000256" key="8">
    <source>
        <dbReference type="ARBA" id="ARBA00023004"/>
    </source>
</evidence>
<comment type="subcellular location">
    <subcellularLocation>
        <location evidence="1">Membrane</location>
    </subcellularLocation>
    <subcellularLocation>
        <location evidence="2">Periplasm</location>
    </subcellularLocation>
</comment>
<feature type="transmembrane region" description="Helical" evidence="13">
    <location>
        <begin position="20"/>
        <end position="39"/>
    </location>
</feature>
<protein>
    <submittedName>
        <fullName evidence="16">C-type cytochrome</fullName>
    </submittedName>
</protein>
<evidence type="ECO:0000256" key="4">
    <source>
        <dbReference type="ARBA" id="ARBA00022448"/>
    </source>
</evidence>
<evidence type="ECO:0000256" key="13">
    <source>
        <dbReference type="SAM" id="Phobius"/>
    </source>
</evidence>